<dbReference type="EMBL" id="FCNW02000007">
    <property type="protein sequence ID" value="SAL32593.1"/>
    <property type="molecule type" value="Genomic_DNA"/>
</dbReference>
<comment type="similarity">
    <text evidence="2">Belongs to the DsbD family.</text>
</comment>
<dbReference type="PANTHER" id="PTHR31272">
    <property type="entry name" value="CYTOCHROME C-TYPE BIOGENESIS PROTEIN HI_1454-RELATED"/>
    <property type="match status" value="1"/>
</dbReference>
<evidence type="ECO:0000256" key="6">
    <source>
        <dbReference type="ARBA" id="ARBA00023136"/>
    </source>
</evidence>
<gene>
    <name evidence="9" type="ORF">AWB65_02162</name>
</gene>
<evidence type="ECO:0000256" key="2">
    <source>
        <dbReference type="ARBA" id="ARBA00006143"/>
    </source>
</evidence>
<name>A0A158GKX2_9BURK</name>
<dbReference type="AlphaFoldDB" id="A0A158GKX2"/>
<dbReference type="InterPro" id="IPR003834">
    <property type="entry name" value="Cyt_c_assmbl_TM_dom"/>
</dbReference>
<reference evidence="9" key="1">
    <citation type="submission" date="2016-01" db="EMBL/GenBank/DDBJ databases">
        <authorList>
            <person name="Peeters C."/>
        </authorList>
    </citation>
    <scope>NUCLEOTIDE SEQUENCE [LARGE SCALE GENOMIC DNA]</scope>
    <source>
        <strain evidence="9">LMG 22934</strain>
    </source>
</reference>
<sequence>MKAPFPTHPGYERAFKYSHAHHRKVIVHNLIETPLAFAACLLTIASPCILPIMPILLGTSVDRPDRVRPLFIIAGFIVTFASFAMLLGAVSSSVHVAQQALRNSAIVLLALSGFLRVWPRPYDWAVARLQEPLQRLWPASLTPATTGSGNAGGFVLGMSLGAVWTPCAGPVLASILVLVVKAQDVQWSGLLLGLYAIGAAIPMLAIIYGGQFMTRRVRLLARHAHRIQQVFGVLVMLTALAIYLQYDVLAYAWISSFLPALKGL</sequence>
<comment type="caution">
    <text evidence="9">The sequence shown here is derived from an EMBL/GenBank/DDBJ whole genome shotgun (WGS) entry which is preliminary data.</text>
</comment>
<accession>A0A158GKX2</accession>
<feature type="transmembrane region" description="Helical" evidence="7">
    <location>
        <begin position="154"/>
        <end position="179"/>
    </location>
</feature>
<evidence type="ECO:0000259" key="8">
    <source>
        <dbReference type="Pfam" id="PF02683"/>
    </source>
</evidence>
<dbReference type="PANTHER" id="PTHR31272:SF9">
    <property type="entry name" value="BLL1027 PROTEIN"/>
    <property type="match status" value="1"/>
</dbReference>
<keyword evidence="10" id="KW-1185">Reference proteome</keyword>
<evidence type="ECO:0000256" key="1">
    <source>
        <dbReference type="ARBA" id="ARBA00004141"/>
    </source>
</evidence>
<evidence type="ECO:0000313" key="9">
    <source>
        <dbReference type="EMBL" id="SAL32593.1"/>
    </source>
</evidence>
<evidence type="ECO:0000256" key="4">
    <source>
        <dbReference type="ARBA" id="ARBA00022748"/>
    </source>
</evidence>
<feature type="transmembrane region" description="Helical" evidence="7">
    <location>
        <begin position="70"/>
        <end position="94"/>
    </location>
</feature>
<feature type="transmembrane region" description="Helical" evidence="7">
    <location>
        <begin position="35"/>
        <end position="58"/>
    </location>
</feature>
<feature type="transmembrane region" description="Helical" evidence="7">
    <location>
        <begin position="230"/>
        <end position="254"/>
    </location>
</feature>
<dbReference type="InterPro" id="IPR051790">
    <property type="entry name" value="Cytochrome_c-biogenesis_DsbD"/>
</dbReference>
<proteinExistence type="inferred from homology"/>
<dbReference type="Proteomes" id="UP000054977">
    <property type="component" value="Unassembled WGS sequence"/>
</dbReference>
<evidence type="ECO:0000256" key="7">
    <source>
        <dbReference type="SAM" id="Phobius"/>
    </source>
</evidence>
<protein>
    <submittedName>
        <fullName evidence="9">Cytochrome c biogenesis protein transmembrane region</fullName>
    </submittedName>
</protein>
<keyword evidence="6 7" id="KW-0472">Membrane</keyword>
<feature type="transmembrane region" description="Helical" evidence="7">
    <location>
        <begin position="185"/>
        <end position="209"/>
    </location>
</feature>
<keyword evidence="3 7" id="KW-0812">Transmembrane</keyword>
<comment type="subcellular location">
    <subcellularLocation>
        <location evidence="1">Membrane</location>
        <topology evidence="1">Multi-pass membrane protein</topology>
    </subcellularLocation>
</comment>
<keyword evidence="5 7" id="KW-1133">Transmembrane helix</keyword>
<organism evidence="9 10">
    <name type="scientific">Caballeronia humi</name>
    <dbReference type="NCBI Taxonomy" id="326474"/>
    <lineage>
        <taxon>Bacteria</taxon>
        <taxon>Pseudomonadati</taxon>
        <taxon>Pseudomonadota</taxon>
        <taxon>Betaproteobacteria</taxon>
        <taxon>Burkholderiales</taxon>
        <taxon>Burkholderiaceae</taxon>
        <taxon>Caballeronia</taxon>
    </lineage>
</organism>
<dbReference type="STRING" id="326474.AWB65_02162"/>
<feature type="transmembrane region" description="Helical" evidence="7">
    <location>
        <begin position="100"/>
        <end position="118"/>
    </location>
</feature>
<evidence type="ECO:0000313" key="10">
    <source>
        <dbReference type="Proteomes" id="UP000054977"/>
    </source>
</evidence>
<dbReference type="GO" id="GO:0016020">
    <property type="term" value="C:membrane"/>
    <property type="evidence" value="ECO:0007669"/>
    <property type="project" value="UniProtKB-SubCell"/>
</dbReference>
<keyword evidence="4" id="KW-0201">Cytochrome c-type biogenesis</keyword>
<evidence type="ECO:0000256" key="3">
    <source>
        <dbReference type="ARBA" id="ARBA00022692"/>
    </source>
</evidence>
<dbReference type="Pfam" id="PF02683">
    <property type="entry name" value="DsbD_TM"/>
    <property type="match status" value="1"/>
</dbReference>
<feature type="domain" description="Cytochrome C biogenesis protein transmembrane" evidence="8">
    <location>
        <begin position="36"/>
        <end position="242"/>
    </location>
</feature>
<evidence type="ECO:0000256" key="5">
    <source>
        <dbReference type="ARBA" id="ARBA00022989"/>
    </source>
</evidence>
<dbReference type="GO" id="GO:0017004">
    <property type="term" value="P:cytochrome complex assembly"/>
    <property type="evidence" value="ECO:0007669"/>
    <property type="project" value="UniProtKB-KW"/>
</dbReference>